<evidence type="ECO:0000259" key="9">
    <source>
        <dbReference type="Pfam" id="PF25183"/>
    </source>
</evidence>
<dbReference type="GO" id="GO:0044718">
    <property type="term" value="P:siderophore transmembrane transport"/>
    <property type="evidence" value="ECO:0007669"/>
    <property type="project" value="TreeGrafter"/>
</dbReference>
<feature type="region of interest" description="Disordered" evidence="7">
    <location>
        <begin position="270"/>
        <end position="296"/>
    </location>
</feature>
<feature type="domain" description="TonB-dependent transporter Oar-like beta-barrel" evidence="9">
    <location>
        <begin position="249"/>
        <end position="326"/>
    </location>
</feature>
<comment type="subcellular location">
    <subcellularLocation>
        <location evidence="1">Cell outer membrane</location>
        <topology evidence="1">Multi-pass membrane protein</topology>
    </subcellularLocation>
</comment>
<dbReference type="SUPFAM" id="SSF49452">
    <property type="entry name" value="Starch-binding domain-like"/>
    <property type="match status" value="1"/>
</dbReference>
<evidence type="ECO:0000256" key="1">
    <source>
        <dbReference type="ARBA" id="ARBA00004571"/>
    </source>
</evidence>
<dbReference type="GO" id="GO:0009279">
    <property type="term" value="C:cell outer membrane"/>
    <property type="evidence" value="ECO:0007669"/>
    <property type="project" value="UniProtKB-SubCell"/>
</dbReference>
<dbReference type="InterPro" id="IPR039426">
    <property type="entry name" value="TonB-dep_rcpt-like"/>
</dbReference>
<dbReference type="GO" id="GO:0015344">
    <property type="term" value="F:siderophore uptake transmembrane transporter activity"/>
    <property type="evidence" value="ECO:0007669"/>
    <property type="project" value="TreeGrafter"/>
</dbReference>
<dbReference type="Gene3D" id="2.40.170.20">
    <property type="entry name" value="TonB-dependent receptor, beta-barrel domain"/>
    <property type="match status" value="1"/>
</dbReference>
<dbReference type="GO" id="GO:0030246">
    <property type="term" value="F:carbohydrate binding"/>
    <property type="evidence" value="ECO:0007669"/>
    <property type="project" value="InterPro"/>
</dbReference>
<evidence type="ECO:0000256" key="2">
    <source>
        <dbReference type="ARBA" id="ARBA00022448"/>
    </source>
</evidence>
<dbReference type="Pfam" id="PF25183">
    <property type="entry name" value="OMP_b-brl_4"/>
    <property type="match status" value="2"/>
</dbReference>
<gene>
    <name evidence="10" type="ORF">DUPY_41670</name>
</gene>
<evidence type="ECO:0000256" key="7">
    <source>
        <dbReference type="SAM" id="MobiDB-lite"/>
    </source>
</evidence>
<comment type="caution">
    <text evidence="10">The sequence shown here is derived from an EMBL/GenBank/DDBJ whole genome shotgun (WGS) entry which is preliminary data.</text>
</comment>
<evidence type="ECO:0000256" key="4">
    <source>
        <dbReference type="ARBA" id="ARBA00022692"/>
    </source>
</evidence>
<feature type="compositionally biased region" description="Basic and acidic residues" evidence="7">
    <location>
        <begin position="275"/>
        <end position="284"/>
    </location>
</feature>
<feature type="chain" id="PRO_5009206890" description="TonB-dependent transporter Oar-like beta-barrel domain-containing protein" evidence="8">
    <location>
        <begin position="37"/>
        <end position="954"/>
    </location>
</feature>
<accession>A0A1E7WD69</accession>
<dbReference type="Proteomes" id="UP000175989">
    <property type="component" value="Unassembled WGS sequence"/>
</dbReference>
<dbReference type="PANTHER" id="PTHR30069">
    <property type="entry name" value="TONB-DEPENDENT OUTER MEMBRANE RECEPTOR"/>
    <property type="match status" value="1"/>
</dbReference>
<reference evidence="11" key="1">
    <citation type="journal article" date="2016" name="Front. Microbiol.">
        <title>Molecular Keys to the Janthinobacterium and Duganella spp. Interaction with the Plant Pathogen Fusarium graminearum.</title>
        <authorList>
            <person name="Haack F.S."/>
            <person name="Poehlein A."/>
            <person name="Kroger C."/>
            <person name="Voigt C.A."/>
            <person name="Piepenbring M."/>
            <person name="Bode H.B."/>
            <person name="Daniel R."/>
            <person name="Schafer W."/>
            <person name="Streit W.R."/>
        </authorList>
    </citation>
    <scope>NUCLEOTIDE SEQUENCE [LARGE SCALE GENOMIC DNA]</scope>
    <source>
        <strain evidence="11">T54</strain>
    </source>
</reference>
<protein>
    <recommendedName>
        <fullName evidence="9">TonB-dependent transporter Oar-like beta-barrel domain-containing protein</fullName>
    </recommendedName>
</protein>
<evidence type="ECO:0000256" key="8">
    <source>
        <dbReference type="SAM" id="SignalP"/>
    </source>
</evidence>
<dbReference type="InterPro" id="IPR057601">
    <property type="entry name" value="Oar-like_b-barrel"/>
</dbReference>
<dbReference type="Gene3D" id="2.60.40.1120">
    <property type="entry name" value="Carboxypeptidase-like, regulatory domain"/>
    <property type="match status" value="1"/>
</dbReference>
<feature type="signal peptide" evidence="8">
    <location>
        <begin position="1"/>
        <end position="36"/>
    </location>
</feature>
<keyword evidence="8" id="KW-0732">Signal</keyword>
<dbReference type="InterPro" id="IPR013784">
    <property type="entry name" value="Carb-bd-like_fold"/>
</dbReference>
<dbReference type="EMBL" id="LROM01000118">
    <property type="protein sequence ID" value="OEZ95861.1"/>
    <property type="molecule type" value="Genomic_DNA"/>
</dbReference>
<keyword evidence="11" id="KW-1185">Reference proteome</keyword>
<keyword evidence="5" id="KW-0472">Membrane</keyword>
<sequence>MKSSARHTPALRLSVISNAVAASFAATLLIAPLAHAQLSTATIQGQVASGAAPSAGAAVTATNELNGYKYETTTRADGSYVLTGVAPGTYRIRVGEQQAEPVTVSVGQTSQVNLQLQAGVQQVVITGSASRRDVTGSEVGTSVSRQQIEKLPQVTRNFLSFADLAPGVRFNVDTAGNVKMQSGSQSQDNVNVFIDGVSQKNNILRGGVSGLDSSRGNPFPQSAVAEYKVIAQNYKAEFDQVSSAAITAVTKSGGNTLSGDVFWDHSGTNLTAKDPFQKESERKGVGRPSSSQDQYGVTLGGPIKEDVAHFFIAYEGKKIDSPRQVIAQRTDLLPDAGIVPSLLARQGSQVSSFKEDLLLVKVDAQISRNQRMEATARVRRESDLIPEDLKLSVAENVLDRTNDEDRFDVKHEWSDKGFLNEARFGYEKYSWNPRSDAANPYVRYQVSPSNSDNNVVDVLITGGSPNNQFRQQRGLLLQDDLTYTGLESHTFKAGVKVKRIDYNLSGTARAVEQRWERIDTVTGIPSLIRAELAIPAAGVAFSNNQYGIYFQDDWQATDKLLLNLGLRYDYESNMLNNSYATPADRVAIFGRQDPREGAPAGQTYAQSLARGGVNIADYISDGNSRKPFKDAWAPRLGLSYDINGDRASVLFAGWGRAYDRAIANHALDEAQKNSQPGGEIWLIKNNHKMAYTDQFSFGLRQALGRWNGEVGYTNSRSRNQFNWFGGNRDVNGTWGNGSPIDPLFGSVPGYSTLVLGDFITQAKAENIYLKLDKPYTKASTWSLGATYTYSRGETTNNEWTNNTFNWTYGRYATAWNPSTDVEKHRLVVAGVSDGLLPFGLMLSGKMTYGSGLPYRITDCSRGSTSCVAAEGKGSNFRQVDVGLAKEVKFAFGALSLRADVLNLFNSINYGGYDGWGGGPGNPVNRLGGDNANLGVPNSVGGPMRTVKFSARYAF</sequence>
<evidence type="ECO:0000256" key="5">
    <source>
        <dbReference type="ARBA" id="ARBA00023136"/>
    </source>
</evidence>
<evidence type="ECO:0000256" key="3">
    <source>
        <dbReference type="ARBA" id="ARBA00022452"/>
    </source>
</evidence>
<name>A0A1E7WD69_9BURK</name>
<dbReference type="AlphaFoldDB" id="A0A1E7WD69"/>
<dbReference type="RefSeq" id="WP_084640829.1">
    <property type="nucleotide sequence ID" value="NZ_LROM01000118.1"/>
</dbReference>
<dbReference type="PANTHER" id="PTHR30069:SF46">
    <property type="entry name" value="OAR PROTEIN"/>
    <property type="match status" value="1"/>
</dbReference>
<evidence type="ECO:0000313" key="11">
    <source>
        <dbReference type="Proteomes" id="UP000175989"/>
    </source>
</evidence>
<dbReference type="PATRIC" id="fig|762836.4.peg.4293"/>
<keyword evidence="3" id="KW-1134">Transmembrane beta strand</keyword>
<keyword evidence="2" id="KW-0813">Transport</keyword>
<proteinExistence type="predicted"/>
<dbReference type="Pfam" id="PF13620">
    <property type="entry name" value="CarboxypepD_reg"/>
    <property type="match status" value="1"/>
</dbReference>
<dbReference type="SUPFAM" id="SSF56935">
    <property type="entry name" value="Porins"/>
    <property type="match status" value="1"/>
</dbReference>
<evidence type="ECO:0000256" key="6">
    <source>
        <dbReference type="ARBA" id="ARBA00023237"/>
    </source>
</evidence>
<dbReference type="InterPro" id="IPR036942">
    <property type="entry name" value="Beta-barrel_TonB_sf"/>
</dbReference>
<organism evidence="10 11">
    <name type="scientific">Duganella phyllosphaerae</name>
    <dbReference type="NCBI Taxonomy" id="762836"/>
    <lineage>
        <taxon>Bacteria</taxon>
        <taxon>Pseudomonadati</taxon>
        <taxon>Pseudomonadota</taxon>
        <taxon>Betaproteobacteria</taxon>
        <taxon>Burkholderiales</taxon>
        <taxon>Oxalobacteraceae</taxon>
        <taxon>Telluria group</taxon>
        <taxon>Duganella</taxon>
    </lineage>
</organism>
<feature type="domain" description="TonB-dependent transporter Oar-like beta-barrel" evidence="9">
    <location>
        <begin position="348"/>
        <end position="668"/>
    </location>
</feature>
<keyword evidence="6" id="KW-0998">Cell outer membrane</keyword>
<keyword evidence="4" id="KW-0812">Transmembrane</keyword>
<evidence type="ECO:0000313" key="10">
    <source>
        <dbReference type="EMBL" id="OEZ95861.1"/>
    </source>
</evidence>
<dbReference type="OrthoDB" id="9764669at2"/>